<name>A0ABN1LEJ2_9ALTE</name>
<evidence type="ECO:0000313" key="1">
    <source>
        <dbReference type="EMBL" id="GAA0854582.1"/>
    </source>
</evidence>
<dbReference type="Proteomes" id="UP001500359">
    <property type="component" value="Unassembled WGS sequence"/>
</dbReference>
<comment type="caution">
    <text evidence="1">The sequence shown here is derived from an EMBL/GenBank/DDBJ whole genome shotgun (WGS) entry which is preliminary data.</text>
</comment>
<reference evidence="1 2" key="1">
    <citation type="journal article" date="2019" name="Int. J. Syst. Evol. Microbiol.">
        <title>The Global Catalogue of Microorganisms (GCM) 10K type strain sequencing project: providing services to taxonomists for standard genome sequencing and annotation.</title>
        <authorList>
            <consortium name="The Broad Institute Genomics Platform"/>
            <consortium name="The Broad Institute Genome Sequencing Center for Infectious Disease"/>
            <person name="Wu L."/>
            <person name="Ma J."/>
        </authorList>
    </citation>
    <scope>NUCLEOTIDE SEQUENCE [LARGE SCALE GENOMIC DNA]</scope>
    <source>
        <strain evidence="1 2">JCM 15896</strain>
    </source>
</reference>
<protein>
    <recommendedName>
        <fullName evidence="3">Proteobacterial dedicated sortase system histidine kinase</fullName>
    </recommendedName>
</protein>
<gene>
    <name evidence="1" type="ORF">GCM10009114_10990</name>
</gene>
<evidence type="ECO:0008006" key="3">
    <source>
        <dbReference type="Google" id="ProtNLM"/>
    </source>
</evidence>
<proteinExistence type="predicted"/>
<dbReference type="EMBL" id="BAAAFD010000002">
    <property type="protein sequence ID" value="GAA0854582.1"/>
    <property type="molecule type" value="Genomic_DNA"/>
</dbReference>
<keyword evidence="2" id="KW-1185">Reference proteome</keyword>
<evidence type="ECO:0000313" key="2">
    <source>
        <dbReference type="Proteomes" id="UP001500359"/>
    </source>
</evidence>
<accession>A0ABN1LEJ2</accession>
<sequence length="186" mass="21722">MYRFRFGIRSKLLLLSLFLFTIPWLGYQYVWELESYLRIGQEQTMEGTARAVATALHERPTLFDSQSSYLQDVKPGTDLYAHRIIDPIRLDGRLDDWADYAELRLAYAEMQLIEQSTAYQPASLQFEHMVGQYNQYLYAMFKVQDETLVFRPENSLRVDRNDHLLIAVTDPAGHFRRYIVAPQGSG</sequence>
<organism evidence="1 2">
    <name type="scientific">Aliiglaciecola litoralis</name>
    <dbReference type="NCBI Taxonomy" id="582857"/>
    <lineage>
        <taxon>Bacteria</taxon>
        <taxon>Pseudomonadati</taxon>
        <taxon>Pseudomonadota</taxon>
        <taxon>Gammaproteobacteria</taxon>
        <taxon>Alteromonadales</taxon>
        <taxon>Alteromonadaceae</taxon>
        <taxon>Aliiglaciecola</taxon>
    </lineage>
</organism>
<dbReference type="Gene3D" id="2.60.40.1190">
    <property type="match status" value="1"/>
</dbReference>
<dbReference type="SUPFAM" id="SSF49344">
    <property type="entry name" value="CBD9-like"/>
    <property type="match status" value="1"/>
</dbReference>